<feature type="transmembrane region" description="Helical" evidence="12">
    <location>
        <begin position="406"/>
        <end position="426"/>
    </location>
</feature>
<evidence type="ECO:0000256" key="10">
    <source>
        <dbReference type="ARBA" id="ARBA00023201"/>
    </source>
</evidence>
<dbReference type="GO" id="GO:0042391">
    <property type="term" value="P:regulation of membrane potential"/>
    <property type="evidence" value="ECO:0007669"/>
    <property type="project" value="InterPro"/>
</dbReference>
<evidence type="ECO:0000256" key="13">
    <source>
        <dbReference type="SAM" id="SignalP"/>
    </source>
</evidence>
<accession>A0A2S4V9J8</accession>
<feature type="compositionally biased region" description="Basic residues" evidence="11">
    <location>
        <begin position="1003"/>
        <end position="1013"/>
    </location>
</feature>
<feature type="compositionally biased region" description="Basic and acidic residues" evidence="11">
    <location>
        <begin position="704"/>
        <end position="715"/>
    </location>
</feature>
<organism evidence="15 16">
    <name type="scientific">Puccinia striiformis</name>
    <dbReference type="NCBI Taxonomy" id="27350"/>
    <lineage>
        <taxon>Eukaryota</taxon>
        <taxon>Fungi</taxon>
        <taxon>Dikarya</taxon>
        <taxon>Basidiomycota</taxon>
        <taxon>Pucciniomycotina</taxon>
        <taxon>Pucciniomycetes</taxon>
        <taxon>Pucciniales</taxon>
        <taxon>Pucciniaceae</taxon>
        <taxon>Puccinia</taxon>
    </lineage>
</organism>
<keyword evidence="13" id="KW-0732">Signal</keyword>
<dbReference type="VEuPathDB" id="FungiDB:PSTT_09122"/>
<comment type="caution">
    <text evidence="15">The sequence shown here is derived from an EMBL/GenBank/DDBJ whole genome shotgun (WGS) entry which is preliminary data.</text>
</comment>
<evidence type="ECO:0000313" key="16">
    <source>
        <dbReference type="Proteomes" id="UP000239156"/>
    </source>
</evidence>
<comment type="similarity">
    <text evidence="2">Belongs to the fungal Na(+)/H(+) exchanger family.</text>
</comment>
<dbReference type="GO" id="GO:0036376">
    <property type="term" value="P:sodium ion export across plasma membrane"/>
    <property type="evidence" value="ECO:0007669"/>
    <property type="project" value="InterPro"/>
</dbReference>
<feature type="chain" id="PRO_5015659408" description="Cation/H+ exchanger transmembrane domain-containing protein" evidence="13">
    <location>
        <begin position="25"/>
        <end position="1117"/>
    </location>
</feature>
<feature type="compositionally biased region" description="Polar residues" evidence="11">
    <location>
        <begin position="1053"/>
        <end position="1084"/>
    </location>
</feature>
<sequence>MNSIRWNSIAFTSYLILHFQLSLCSPTTNTSLTSTPWTKLPAIPSSTHQLPLGWFTSDKLLNRLVDRQQLFTQTTNLAAHHQNRKRQTPNSRGEVDSEFRNNSLASGAGSIEHSHEELFRVVPEVNNIYLAMTLIPAFIVIFGSFSAFVKEKLYIGESIISVVFGIILGPYVSGVFDPRSWGAGAGFDNMTLELTRIVVALSVFAVGVELPKAYILRHWRSLVVLLGPAMLFGWIVSGALIYALVPALTFLQALVIAAAVTPTDPVLAASVVGKGKYAQKHVPAHLRHLLQAESGCNDGAAFPFLFGHVSSHETRNWDWTCDWKMGILIGVAIGILARKTLKFCKRRSMIDKESMVAMYVALALLTTGVTALAGSDDLLAAFACGAAFAWDDWFTESIEASNFSSIIDLLINCTTFIYIGATIPFSSWNDSTLTLVPWRLVVLGFSIILLRRLPIMIIMQKIVPDLKTNREAVFSGHFGPIGVGALFISTLATAKLPTPQNPPQTSLDILALTTQSLIYLLILFSVLIHGLSIPFFTLGKNVHSRVHTMTRTWTQASGNEPSWLSRVKRVDRTADDPTTSLQPGLRQISDDQVTRVGDQNVAEGTAEPSTPQQAEPRETRPPLIGSMTDPAPHTRQGIPTSVGLLRLGSKPKRTPEEQAARHREKLIRDAWCRPERIDVLKKDEERVYRSGRSLVVERGDGDEVEVHKLPPESPKKSYRPLGNRQALSPSIPAGTGPSNLQALPSMTRRFDLVKLIAPRSASKQKVSQCQDANTGMPLPGQGPRSGTHLDCQLNNDAGDSSDVLHPSERRTTDQSDQSDQSKEIWQEGTKLVIENKDGSDVHVELSPTNELRTVRSLPTMAVSSEQPSFVPFNAPTDYSAPVPLSCERVYDNDHPRNEDMASEKSRTDRKEDGDDGWEEDDASPELGEGGPSSNFYDGPADRNRSTTSHRLHPSRHSRRPRRKGTYRGPGGSPSAPPMKSVDSMRRVAGGSRTVEFVDVEKQSHRREKSRTGKSSRSPSPSRSIRFAEYPDRPSKQSTRFHSRSKSTKAYHKTVQSTLSSANATPTNLDPSQRSSYFSGGTHNEPSPPKSDSRASILVEDDHNKFSASRDEDQNRSH</sequence>
<keyword evidence="8" id="KW-0406">Ion transport</keyword>
<feature type="transmembrane region" description="Helical" evidence="12">
    <location>
        <begin position="432"/>
        <end position="451"/>
    </location>
</feature>
<gene>
    <name evidence="15" type="ORF">PSTT_09122</name>
</gene>
<dbReference type="InterPro" id="IPR004712">
    <property type="entry name" value="Na+/H+_antiporter_fungi"/>
</dbReference>
<feature type="compositionally biased region" description="Acidic residues" evidence="11">
    <location>
        <begin position="913"/>
        <end position="923"/>
    </location>
</feature>
<dbReference type="GO" id="GO:0030007">
    <property type="term" value="P:intracellular potassium ion homeostasis"/>
    <property type="evidence" value="ECO:0007669"/>
    <property type="project" value="TreeGrafter"/>
</dbReference>
<feature type="transmembrane region" description="Helical" evidence="12">
    <location>
        <begin position="353"/>
        <end position="372"/>
    </location>
</feature>
<feature type="transmembrane region" description="Helical" evidence="12">
    <location>
        <begin position="194"/>
        <end position="210"/>
    </location>
</feature>
<feature type="region of interest" description="Disordered" evidence="11">
    <location>
        <begin position="78"/>
        <end position="98"/>
    </location>
</feature>
<feature type="compositionally biased region" description="Basic residues" evidence="11">
    <location>
        <begin position="1038"/>
        <end position="1051"/>
    </location>
</feature>
<feature type="compositionally biased region" description="Basic residues" evidence="11">
    <location>
        <begin position="947"/>
        <end position="965"/>
    </location>
</feature>
<keyword evidence="3" id="KW-0813">Transport</keyword>
<feature type="transmembrane region" description="Helical" evidence="12">
    <location>
        <begin position="516"/>
        <end position="539"/>
    </location>
</feature>
<evidence type="ECO:0000256" key="11">
    <source>
        <dbReference type="SAM" id="MobiDB-lite"/>
    </source>
</evidence>
<dbReference type="PANTHER" id="PTHR31382:SF4">
    <property type="entry name" value="NA(+)_H(+) ANTIPORTER"/>
    <property type="match status" value="1"/>
</dbReference>
<reference evidence="15" key="1">
    <citation type="submission" date="2017-12" db="EMBL/GenBank/DDBJ databases">
        <title>Gene loss provides genomic basis for host adaptation in cereal stripe rust fungi.</title>
        <authorList>
            <person name="Xia C."/>
        </authorList>
    </citation>
    <scope>NUCLEOTIDE SEQUENCE [LARGE SCALE GENOMIC DNA]</scope>
    <source>
        <strain evidence="15">93-210</strain>
    </source>
</reference>
<evidence type="ECO:0000256" key="7">
    <source>
        <dbReference type="ARBA" id="ARBA00023053"/>
    </source>
</evidence>
<evidence type="ECO:0000256" key="4">
    <source>
        <dbReference type="ARBA" id="ARBA00022449"/>
    </source>
</evidence>
<feature type="compositionally biased region" description="Basic and acidic residues" evidence="11">
    <location>
        <begin position="805"/>
        <end position="823"/>
    </location>
</feature>
<evidence type="ECO:0000313" key="15">
    <source>
        <dbReference type="EMBL" id="POW06216.1"/>
    </source>
</evidence>
<dbReference type="InterPro" id="IPR006153">
    <property type="entry name" value="Cation/H_exchanger_TM"/>
</dbReference>
<keyword evidence="5 12" id="KW-0812">Transmembrane</keyword>
<feature type="region of interest" description="Disordered" evidence="11">
    <location>
        <begin position="704"/>
        <end position="742"/>
    </location>
</feature>
<evidence type="ECO:0000256" key="6">
    <source>
        <dbReference type="ARBA" id="ARBA00022989"/>
    </source>
</evidence>
<keyword evidence="6 12" id="KW-1133">Transmembrane helix</keyword>
<dbReference type="GO" id="GO:0015385">
    <property type="term" value="F:sodium:proton antiporter activity"/>
    <property type="evidence" value="ECO:0007669"/>
    <property type="project" value="InterPro"/>
</dbReference>
<dbReference type="EMBL" id="PKSL01000089">
    <property type="protein sequence ID" value="POW06216.1"/>
    <property type="molecule type" value="Genomic_DNA"/>
</dbReference>
<evidence type="ECO:0000256" key="12">
    <source>
        <dbReference type="SAM" id="Phobius"/>
    </source>
</evidence>
<evidence type="ECO:0000256" key="3">
    <source>
        <dbReference type="ARBA" id="ARBA00022448"/>
    </source>
</evidence>
<name>A0A2S4V9J8_9BASI</name>
<keyword evidence="16" id="KW-1185">Reference proteome</keyword>
<feature type="region of interest" description="Disordered" evidence="11">
    <location>
        <begin position="761"/>
        <end position="823"/>
    </location>
</feature>
<feature type="compositionally biased region" description="Low complexity" evidence="11">
    <location>
        <begin position="1014"/>
        <end position="1023"/>
    </location>
</feature>
<feature type="compositionally biased region" description="Basic and acidic residues" evidence="11">
    <location>
        <begin position="888"/>
        <end position="912"/>
    </location>
</feature>
<feature type="signal peptide" evidence="13">
    <location>
        <begin position="1"/>
        <end position="24"/>
    </location>
</feature>
<evidence type="ECO:0000256" key="1">
    <source>
        <dbReference type="ARBA" id="ARBA00004141"/>
    </source>
</evidence>
<evidence type="ECO:0000256" key="8">
    <source>
        <dbReference type="ARBA" id="ARBA00023065"/>
    </source>
</evidence>
<dbReference type="GO" id="GO:0005886">
    <property type="term" value="C:plasma membrane"/>
    <property type="evidence" value="ECO:0007669"/>
    <property type="project" value="InterPro"/>
</dbReference>
<proteinExistence type="inferred from homology"/>
<dbReference type="VEuPathDB" id="FungiDB:PSHT_13231"/>
<feature type="compositionally biased region" description="Polar residues" evidence="11">
    <location>
        <begin position="761"/>
        <end position="773"/>
    </location>
</feature>
<evidence type="ECO:0000259" key="14">
    <source>
        <dbReference type="Pfam" id="PF00999"/>
    </source>
</evidence>
<feature type="transmembrane region" description="Helical" evidence="12">
    <location>
        <begin position="472"/>
        <end position="496"/>
    </location>
</feature>
<evidence type="ECO:0000256" key="9">
    <source>
        <dbReference type="ARBA" id="ARBA00023136"/>
    </source>
</evidence>
<comment type="subcellular location">
    <subcellularLocation>
        <location evidence="1">Membrane</location>
        <topology evidence="1">Multi-pass membrane protein</topology>
    </subcellularLocation>
</comment>
<keyword evidence="9 12" id="KW-0472">Membrane</keyword>
<dbReference type="GO" id="GO:0120029">
    <property type="term" value="P:proton export across plasma membrane"/>
    <property type="evidence" value="ECO:0007669"/>
    <property type="project" value="InterPro"/>
</dbReference>
<feature type="region of interest" description="Disordered" evidence="11">
    <location>
        <begin position="601"/>
        <end position="661"/>
    </location>
</feature>
<feature type="domain" description="Cation/H+ exchanger transmembrane" evidence="14">
    <location>
        <begin position="145"/>
        <end position="536"/>
    </location>
</feature>
<feature type="transmembrane region" description="Helical" evidence="12">
    <location>
        <begin position="222"/>
        <end position="245"/>
    </location>
</feature>
<feature type="compositionally biased region" description="Basic and acidic residues" evidence="11">
    <location>
        <begin position="1099"/>
        <end position="1117"/>
    </location>
</feature>
<feature type="region of interest" description="Disordered" evidence="11">
    <location>
        <begin position="888"/>
        <end position="1117"/>
    </location>
</feature>
<keyword evidence="7" id="KW-0915">Sodium</keyword>
<dbReference type="Pfam" id="PF00999">
    <property type="entry name" value="Na_H_Exchanger"/>
    <property type="match status" value="1"/>
</dbReference>
<keyword evidence="10" id="KW-0739">Sodium transport</keyword>
<dbReference type="PANTHER" id="PTHR31382">
    <property type="entry name" value="NA(+)/H(+) ANTIPORTER"/>
    <property type="match status" value="1"/>
</dbReference>
<keyword evidence="4" id="KW-0050">Antiport</keyword>
<feature type="transmembrane region" description="Helical" evidence="12">
    <location>
        <begin position="155"/>
        <end position="174"/>
    </location>
</feature>
<evidence type="ECO:0000256" key="5">
    <source>
        <dbReference type="ARBA" id="ARBA00022692"/>
    </source>
</evidence>
<dbReference type="AlphaFoldDB" id="A0A2S4V9J8"/>
<feature type="transmembrane region" description="Helical" evidence="12">
    <location>
        <begin position="128"/>
        <end position="148"/>
    </location>
</feature>
<evidence type="ECO:0000256" key="2">
    <source>
        <dbReference type="ARBA" id="ARBA00005248"/>
    </source>
</evidence>
<dbReference type="Proteomes" id="UP000239156">
    <property type="component" value="Unassembled WGS sequence"/>
</dbReference>
<protein>
    <recommendedName>
        <fullName evidence="14">Cation/H+ exchanger transmembrane domain-containing protein</fullName>
    </recommendedName>
</protein>